<dbReference type="InterPro" id="IPR005312">
    <property type="entry name" value="DUF1759"/>
</dbReference>
<dbReference type="PROSITE" id="PS50175">
    <property type="entry name" value="ASP_PROT_RETROV"/>
    <property type="match status" value="1"/>
</dbReference>
<accession>A0A0V1BPS7</accession>
<gene>
    <name evidence="4" type="ORF">T01_447</name>
</gene>
<name>A0A0V1BPS7_TRISP</name>
<dbReference type="InterPro" id="IPR021109">
    <property type="entry name" value="Peptidase_aspartic_dom_sf"/>
</dbReference>
<evidence type="ECO:0000256" key="1">
    <source>
        <dbReference type="ARBA" id="ARBA00022801"/>
    </source>
</evidence>
<dbReference type="GO" id="GO:0006508">
    <property type="term" value="P:proteolysis"/>
    <property type="evidence" value="ECO:0007669"/>
    <property type="project" value="InterPro"/>
</dbReference>
<comment type="caution">
    <text evidence="4">The sequence shown here is derived from an EMBL/GenBank/DDBJ whole genome shotgun (WGS) entry which is preliminary data.</text>
</comment>
<evidence type="ECO:0000256" key="2">
    <source>
        <dbReference type="SAM" id="MobiDB-lite"/>
    </source>
</evidence>
<dbReference type="InParanoid" id="A0A0V1BPS7"/>
<dbReference type="InterPro" id="IPR008042">
    <property type="entry name" value="Retrotrans_Pao"/>
</dbReference>
<organism evidence="4 5">
    <name type="scientific">Trichinella spiralis</name>
    <name type="common">Trichina worm</name>
    <dbReference type="NCBI Taxonomy" id="6334"/>
    <lineage>
        <taxon>Eukaryota</taxon>
        <taxon>Metazoa</taxon>
        <taxon>Ecdysozoa</taxon>
        <taxon>Nematoda</taxon>
        <taxon>Enoplea</taxon>
        <taxon>Dorylaimia</taxon>
        <taxon>Trichinellida</taxon>
        <taxon>Trichinellidae</taxon>
        <taxon>Trichinella</taxon>
    </lineage>
</organism>
<keyword evidence="1" id="KW-0378">Hydrolase</keyword>
<dbReference type="PANTHER" id="PTHR47331:SF4">
    <property type="entry name" value="PEPTIDASE S1 DOMAIN-CONTAINING PROTEIN"/>
    <property type="match status" value="1"/>
</dbReference>
<feature type="region of interest" description="Disordered" evidence="2">
    <location>
        <begin position="312"/>
        <end position="338"/>
    </location>
</feature>
<dbReference type="InterPro" id="IPR043502">
    <property type="entry name" value="DNA/RNA_pol_sf"/>
</dbReference>
<evidence type="ECO:0000259" key="3">
    <source>
        <dbReference type="PROSITE" id="PS50175"/>
    </source>
</evidence>
<dbReference type="Proteomes" id="UP000054776">
    <property type="component" value="Unassembled WGS sequence"/>
</dbReference>
<proteinExistence type="predicted"/>
<feature type="domain" description="Peptidase A2" evidence="3">
    <location>
        <begin position="390"/>
        <end position="437"/>
    </location>
</feature>
<sequence length="1390" mass="156998">MDVRFESCKLCNLFEQEEFLITTAFYELVSDDNDFAANILVLRAGSVGFTEVEPSGSKSSGVEVRLPCFELPKFDGDVTRFREFWDQFEASVHQQTDLCDATKMAYLRGCLTGVALDALQGLSAANQRYEIAVQRLKGRFDRSQVAVRQHMLWFFHTLSKSFDLSAICDECHREVYSRTALGKDPRNGGLSTAEVMIAVARERLPNSRIYRVFCGFCRSRSSLRIPREELRLEDKRLENASEKQGSSGKGRETQKTVAFFHSAVEAVYGFCQKQHTIAECASLKQASRQKQREMATRYRLCFYCLKPGHVSSACKSDRRRKSPASKDSSAVVSVGTTTTERVQETPTVECKSSSVSMIYANLASEKRGRINRFQTIKARAFGDAGSGITVTCLLDTGAEYSFIREDVASALGVVGRAQPVKVEGFGGATHEHPSSQVVQLWLCRLDGSQNAERYLLEALTVPSLCHRIPVSKILTSEWEHLQFFDPVIDDESSDEVHVVIGIDYYYRFLGHAIRRGKSGDPVAVETVLGWIICGPVNPHPAPETVAAFSAVVEPKVEDLLRIFWEIEGMGVPFRSESDEVELQWRVWKAYFPFSPAEASRLELHGFGDASEAAYAAVVYLRAVKTPDDVQVSFVTAKSRVAPLKKLSTPRLELMVALLCARLVCHVRKELALDVEACHCWSDNKVTVSPPQDAANVINPGRYSSFERLIRVTAWCRRFRHSTTLPASSRRTGTGLTSDELKEAERIWIRQEQIHAFSSKKSLDKAMTKMLCGLNPFLDEFGILRVGGRLGRVQLEEETKFPALLLRKGMIVDLLIRREHNRQLHAGVAQTLTALRERFWILRGRSAVKPAICLTVEDDQLIHLAQLETAREMWQTLQRFHERASIGSKLYLMRKLYGMRFTHGTMQSHINGILEIVTQLRGLSKNIEDEDLVPIMLCSLPDSYSALVTALEGRDEADLTVEYSFKSNPDKVRQPEPKMLLLWQKGAYQSKQPPGFEDTNNDMVWQLKRSIYGLKQSARAWNTKAREILTTVGFRQAKADLCLYTRKEPSRSMTYVLLYVDDLLIAAENEAVALTINKQLSKYIEVKDLGEVSYYLGIQIERKLDGTFLIHQKNKIMQLLESCSMQEAKPVATPMETNYLSSLDEPSPALPDKTKYRYIIGSLLHISNVTGPDIALSVGLLCRKMETPTERNWKSAKRIIRYLAGTANAKLCLSSTNDLILRGHVDADWAGEKSSRKSTSGYVFQLGHGTIAWSTKRQTIVALSTTEAEYVALAEASRELLWLRQLLNDFRVQTPDATTLYEDNQGCIRLVESDRFGERTKHINVRFHMVKDLREKGILEVKYCLLEEMIADNLTKPVCKQQIENFTENVVLEDYGQENEKGCWEKHSPDL</sequence>
<dbReference type="Pfam" id="PF07727">
    <property type="entry name" value="RVT_2"/>
    <property type="match status" value="1"/>
</dbReference>
<protein>
    <submittedName>
        <fullName evidence="4">Retrovirus-related Pol polyprotein from transposon TNT 1-94</fullName>
    </submittedName>
</protein>
<dbReference type="Pfam" id="PF05380">
    <property type="entry name" value="Peptidase_A17"/>
    <property type="match status" value="1"/>
</dbReference>
<dbReference type="SUPFAM" id="SSF50630">
    <property type="entry name" value="Acid proteases"/>
    <property type="match status" value="1"/>
</dbReference>
<dbReference type="EMBL" id="JYDH01000023">
    <property type="protein sequence ID" value="KRY38732.1"/>
    <property type="molecule type" value="Genomic_DNA"/>
</dbReference>
<dbReference type="Gene3D" id="2.40.70.10">
    <property type="entry name" value="Acid Proteases"/>
    <property type="match status" value="1"/>
</dbReference>
<dbReference type="Pfam" id="PF03564">
    <property type="entry name" value="DUF1759"/>
    <property type="match status" value="1"/>
</dbReference>
<dbReference type="CDD" id="cd09272">
    <property type="entry name" value="RNase_HI_RT_Ty1"/>
    <property type="match status" value="1"/>
</dbReference>
<reference evidence="4 5" key="1">
    <citation type="submission" date="2015-01" db="EMBL/GenBank/DDBJ databases">
        <title>Evolution of Trichinella species and genotypes.</title>
        <authorList>
            <person name="Korhonen P.K."/>
            <person name="Edoardo P."/>
            <person name="Giuseppe L.R."/>
            <person name="Gasser R.B."/>
        </authorList>
    </citation>
    <scope>NUCLEOTIDE SEQUENCE [LARGE SCALE GENOMIC DNA]</scope>
    <source>
        <strain evidence="4">ISS3</strain>
    </source>
</reference>
<feature type="compositionally biased region" description="Low complexity" evidence="2">
    <location>
        <begin position="328"/>
        <end position="338"/>
    </location>
</feature>
<dbReference type="OrthoDB" id="5984724at2759"/>
<evidence type="ECO:0000313" key="5">
    <source>
        <dbReference type="Proteomes" id="UP000054776"/>
    </source>
</evidence>
<dbReference type="GO" id="GO:0004190">
    <property type="term" value="F:aspartic-type endopeptidase activity"/>
    <property type="evidence" value="ECO:0007669"/>
    <property type="project" value="InterPro"/>
</dbReference>
<dbReference type="PANTHER" id="PTHR47331">
    <property type="entry name" value="PHD-TYPE DOMAIN-CONTAINING PROTEIN"/>
    <property type="match status" value="1"/>
</dbReference>
<dbReference type="InterPro" id="IPR001995">
    <property type="entry name" value="Peptidase_A2_cat"/>
</dbReference>
<dbReference type="SUPFAM" id="SSF56672">
    <property type="entry name" value="DNA/RNA polymerases"/>
    <property type="match status" value="1"/>
</dbReference>
<evidence type="ECO:0000313" key="4">
    <source>
        <dbReference type="EMBL" id="KRY38732.1"/>
    </source>
</evidence>
<dbReference type="InterPro" id="IPR013103">
    <property type="entry name" value="RVT_2"/>
</dbReference>
<keyword evidence="5" id="KW-1185">Reference proteome</keyword>
<dbReference type="Pfam" id="PF13650">
    <property type="entry name" value="Asp_protease_2"/>
    <property type="match status" value="1"/>
</dbReference>
<dbReference type="Pfam" id="PF14223">
    <property type="entry name" value="Retrotran_gag_2"/>
    <property type="match status" value="1"/>
</dbReference>